<sequence>MSAFGSDGAAVSTGIKNGVWAKLKETDPLLITNHCKDHRLAFACRDSYKTVIVVKRLDDTLENLHKYYKYSCNHTKSLEHVQKALGEPVLKVKKAKHHRWLSHGQALRALVTSYRFADSDAIDNLALLDTSTMVEVPETYAVAELQELSAHFGIEDDILLNEWTSFCELIGDKCSQDGTIMACLKFLLNDKLGLTTLYPNIVHLLRTAVVLPLSTAETERVFPR</sequence>
<organism evidence="1 2">
    <name type="scientific">Mytilus coruscus</name>
    <name type="common">Sea mussel</name>
    <dbReference type="NCBI Taxonomy" id="42192"/>
    <lineage>
        <taxon>Eukaryota</taxon>
        <taxon>Metazoa</taxon>
        <taxon>Spiralia</taxon>
        <taxon>Lophotrochozoa</taxon>
        <taxon>Mollusca</taxon>
        <taxon>Bivalvia</taxon>
        <taxon>Autobranchia</taxon>
        <taxon>Pteriomorphia</taxon>
        <taxon>Mytilida</taxon>
        <taxon>Mytiloidea</taxon>
        <taxon>Mytilidae</taxon>
        <taxon>Mytilinae</taxon>
        <taxon>Mytilus</taxon>
    </lineage>
</organism>
<dbReference type="PANTHER" id="PTHR46880">
    <property type="entry name" value="RAS-ASSOCIATING DOMAIN-CONTAINING PROTEIN"/>
    <property type="match status" value="1"/>
</dbReference>
<evidence type="ECO:0000313" key="1">
    <source>
        <dbReference type="EMBL" id="CAC5406806.1"/>
    </source>
</evidence>
<proteinExistence type="predicted"/>
<name>A0A6J8DFG6_MYTCO</name>
<dbReference type="OrthoDB" id="6137258at2759"/>
<dbReference type="AlphaFoldDB" id="A0A6J8DFG6"/>
<protein>
    <recommendedName>
        <fullName evidence="3">HAT C-terminal dimerisation domain-containing protein</fullName>
    </recommendedName>
</protein>
<dbReference type="EMBL" id="CACVKT020007264">
    <property type="protein sequence ID" value="CAC5406806.1"/>
    <property type="molecule type" value="Genomic_DNA"/>
</dbReference>
<gene>
    <name evidence="1" type="ORF">MCOR_40339</name>
</gene>
<dbReference type="Proteomes" id="UP000507470">
    <property type="component" value="Unassembled WGS sequence"/>
</dbReference>
<reference evidence="1 2" key="1">
    <citation type="submission" date="2020-06" db="EMBL/GenBank/DDBJ databases">
        <authorList>
            <person name="Li R."/>
            <person name="Bekaert M."/>
        </authorList>
    </citation>
    <scope>NUCLEOTIDE SEQUENCE [LARGE SCALE GENOMIC DNA]</scope>
    <source>
        <strain evidence="2">wild</strain>
    </source>
</reference>
<evidence type="ECO:0000313" key="2">
    <source>
        <dbReference type="Proteomes" id="UP000507470"/>
    </source>
</evidence>
<keyword evidence="2" id="KW-1185">Reference proteome</keyword>
<evidence type="ECO:0008006" key="3">
    <source>
        <dbReference type="Google" id="ProtNLM"/>
    </source>
</evidence>
<dbReference type="PANTHER" id="PTHR46880:SF5">
    <property type="entry name" value="DUF4371 DOMAIN-CONTAINING PROTEIN"/>
    <property type="match status" value="1"/>
</dbReference>
<accession>A0A6J8DFG6</accession>